<dbReference type="PANTHER" id="PTHR11635:SF152">
    <property type="entry name" value="CAMP-DEPENDENT PROTEIN KINASE TYPE I REGULATORY SUBUNIT-RELATED"/>
    <property type="match status" value="1"/>
</dbReference>
<dbReference type="PRINTS" id="PR00103">
    <property type="entry name" value="CAMPKINASE"/>
</dbReference>
<dbReference type="SUPFAM" id="SSF51206">
    <property type="entry name" value="cAMP-binding domain-like"/>
    <property type="match status" value="1"/>
</dbReference>
<dbReference type="InterPro" id="IPR050503">
    <property type="entry name" value="cAMP-dep_PK_reg_su-like"/>
</dbReference>
<keyword evidence="2" id="KW-0418">Kinase</keyword>
<dbReference type="GO" id="GO:0030552">
    <property type="term" value="F:cAMP binding"/>
    <property type="evidence" value="ECO:0007669"/>
    <property type="project" value="TreeGrafter"/>
</dbReference>
<dbReference type="SUPFAM" id="SSF46785">
    <property type="entry name" value="Winged helix' DNA-binding domain"/>
    <property type="match status" value="1"/>
</dbReference>
<organism evidence="2 3">
    <name type="scientific">Lentzea jiangxiensis</name>
    <dbReference type="NCBI Taxonomy" id="641025"/>
    <lineage>
        <taxon>Bacteria</taxon>
        <taxon>Bacillati</taxon>
        <taxon>Actinomycetota</taxon>
        <taxon>Actinomycetes</taxon>
        <taxon>Pseudonocardiales</taxon>
        <taxon>Pseudonocardiaceae</taxon>
        <taxon>Lentzea</taxon>
    </lineage>
</organism>
<dbReference type="OrthoDB" id="3578816at2"/>
<dbReference type="EMBL" id="FNIX01000001">
    <property type="protein sequence ID" value="SDN81575.1"/>
    <property type="molecule type" value="Genomic_DNA"/>
</dbReference>
<dbReference type="GO" id="GO:0034236">
    <property type="term" value="F:protein kinase A catalytic subunit binding"/>
    <property type="evidence" value="ECO:0007669"/>
    <property type="project" value="TreeGrafter"/>
</dbReference>
<gene>
    <name evidence="2" type="ORF">SAMN05421507_101364</name>
</gene>
<dbReference type="InterPro" id="IPR036390">
    <property type="entry name" value="WH_DNA-bd_sf"/>
</dbReference>
<dbReference type="GO" id="GO:0016301">
    <property type="term" value="F:kinase activity"/>
    <property type="evidence" value="ECO:0007669"/>
    <property type="project" value="UniProtKB-KW"/>
</dbReference>
<dbReference type="PANTHER" id="PTHR11635">
    <property type="entry name" value="CAMP-DEPENDENT PROTEIN KINASE REGULATORY CHAIN"/>
    <property type="match status" value="1"/>
</dbReference>
<evidence type="ECO:0000259" key="1">
    <source>
        <dbReference type="PROSITE" id="PS50042"/>
    </source>
</evidence>
<keyword evidence="3" id="KW-1185">Reference proteome</keyword>
<dbReference type="STRING" id="641025.SAMN05421507_101364"/>
<keyword evidence="2" id="KW-0808">Transferase</keyword>
<dbReference type="InterPro" id="IPR000595">
    <property type="entry name" value="cNMP-bd_dom"/>
</dbReference>
<dbReference type="Proteomes" id="UP000199691">
    <property type="component" value="Unassembled WGS sequence"/>
</dbReference>
<dbReference type="GO" id="GO:0004862">
    <property type="term" value="F:cAMP-dependent protein kinase inhibitor activity"/>
    <property type="evidence" value="ECO:0007669"/>
    <property type="project" value="TreeGrafter"/>
</dbReference>
<feature type="domain" description="Cyclic nucleotide-binding" evidence="1">
    <location>
        <begin position="7"/>
        <end position="127"/>
    </location>
</feature>
<proteinExistence type="predicted"/>
<sequence>MRDGGNFGTRLSERELTALLDRGRPVEYRSGDHLMRQGEEGDCVIVVRSGVVKVLSDDRAGGTRLLAVCGPGELLGEMACLDEGVRSASVLARGPVSGVKIARSRFVEYLDDHPVAAREVTRQVARRLRAAENHARAMTLESVDVRVLQVLADMIGFFAENAARTGADVPLRQCELAQLAAASVVATHRSLRRLCERRLVVTRYGRVRVYCTNCLNRAIRSKTITGCGGSPECVPG</sequence>
<dbReference type="InterPro" id="IPR036388">
    <property type="entry name" value="WH-like_DNA-bd_sf"/>
</dbReference>
<protein>
    <submittedName>
        <fullName evidence="2">cAMP-binding domain of CRP or a regulatory subunit of cAMP-dependent protein kinases</fullName>
    </submittedName>
</protein>
<dbReference type="SMART" id="SM00100">
    <property type="entry name" value="cNMP"/>
    <property type="match status" value="1"/>
</dbReference>
<dbReference type="Gene3D" id="1.10.10.10">
    <property type="entry name" value="Winged helix-like DNA-binding domain superfamily/Winged helix DNA-binding domain"/>
    <property type="match status" value="1"/>
</dbReference>
<dbReference type="AlphaFoldDB" id="A0A1H0EGN3"/>
<name>A0A1H0EGN3_9PSEU</name>
<dbReference type="PROSITE" id="PS50042">
    <property type="entry name" value="CNMP_BINDING_3"/>
    <property type="match status" value="1"/>
</dbReference>
<dbReference type="GO" id="GO:0005829">
    <property type="term" value="C:cytosol"/>
    <property type="evidence" value="ECO:0007669"/>
    <property type="project" value="TreeGrafter"/>
</dbReference>
<accession>A0A1H0EGN3</accession>
<dbReference type="GO" id="GO:0005952">
    <property type="term" value="C:cAMP-dependent protein kinase complex"/>
    <property type="evidence" value="ECO:0007669"/>
    <property type="project" value="InterPro"/>
</dbReference>
<dbReference type="Gene3D" id="2.60.120.10">
    <property type="entry name" value="Jelly Rolls"/>
    <property type="match status" value="1"/>
</dbReference>
<dbReference type="InterPro" id="IPR014710">
    <property type="entry name" value="RmlC-like_jellyroll"/>
</dbReference>
<dbReference type="Pfam" id="PF00027">
    <property type="entry name" value="cNMP_binding"/>
    <property type="match status" value="1"/>
</dbReference>
<evidence type="ECO:0000313" key="2">
    <source>
        <dbReference type="EMBL" id="SDN81575.1"/>
    </source>
</evidence>
<dbReference type="CDD" id="cd00038">
    <property type="entry name" value="CAP_ED"/>
    <property type="match status" value="1"/>
</dbReference>
<reference evidence="3" key="1">
    <citation type="submission" date="2016-10" db="EMBL/GenBank/DDBJ databases">
        <authorList>
            <person name="Varghese N."/>
            <person name="Submissions S."/>
        </authorList>
    </citation>
    <scope>NUCLEOTIDE SEQUENCE [LARGE SCALE GENOMIC DNA]</scope>
    <source>
        <strain evidence="3">CGMCC 4.6609</strain>
    </source>
</reference>
<dbReference type="InterPro" id="IPR018490">
    <property type="entry name" value="cNMP-bd_dom_sf"/>
</dbReference>
<evidence type="ECO:0000313" key="3">
    <source>
        <dbReference type="Proteomes" id="UP000199691"/>
    </source>
</evidence>